<name>B9XGU7_PEDPL</name>
<sequence>MRRPYFVNVDLCLKSKSTLRTLARELGNKVMVMFSGRIKGHHCLFVEIAGTRKGPNKAIAALCELIEGLSPAGMRVWKAAQSKKFDVGYEARLSSQPSNSIKLRPSTVRRLASLGASLAVTFYREEKEEASDSAKSPDVYAKQKRR</sequence>
<keyword evidence="3" id="KW-1185">Reference proteome</keyword>
<dbReference type="RefSeq" id="WP_007415043.1">
    <property type="nucleotide sequence ID" value="NZ_ABOX02000013.1"/>
</dbReference>
<comment type="caution">
    <text evidence="2">The sequence shown here is derived from an EMBL/GenBank/DDBJ whole genome shotgun (WGS) entry which is preliminary data.</text>
</comment>
<evidence type="ECO:0000313" key="2">
    <source>
        <dbReference type="EMBL" id="EEF60868.1"/>
    </source>
</evidence>
<dbReference type="EMBL" id="ABOX02000013">
    <property type="protein sequence ID" value="EEF60868.1"/>
    <property type="molecule type" value="Genomic_DNA"/>
</dbReference>
<dbReference type="OrthoDB" id="6297335at2"/>
<organism evidence="2 3">
    <name type="scientific">Pedosphaera parvula (strain Ellin514)</name>
    <dbReference type="NCBI Taxonomy" id="320771"/>
    <lineage>
        <taxon>Bacteria</taxon>
        <taxon>Pseudomonadati</taxon>
        <taxon>Verrucomicrobiota</taxon>
        <taxon>Pedosphaerae</taxon>
        <taxon>Pedosphaerales</taxon>
        <taxon>Pedosphaeraceae</taxon>
        <taxon>Pedosphaera</taxon>
    </lineage>
</organism>
<dbReference type="STRING" id="320771.Cflav_PD4037"/>
<dbReference type="AlphaFoldDB" id="B9XGU7"/>
<accession>B9XGU7</accession>
<evidence type="ECO:0000256" key="1">
    <source>
        <dbReference type="SAM" id="MobiDB-lite"/>
    </source>
</evidence>
<feature type="region of interest" description="Disordered" evidence="1">
    <location>
        <begin position="125"/>
        <end position="146"/>
    </location>
</feature>
<gene>
    <name evidence="2" type="ORF">Cflav_PD4037</name>
</gene>
<proteinExistence type="predicted"/>
<reference evidence="2 3" key="1">
    <citation type="journal article" date="2011" name="J. Bacteriol.">
        <title>Genome sequence of 'Pedosphaera parvula' Ellin514, an aerobic Verrucomicrobial isolate from pasture soil.</title>
        <authorList>
            <person name="Kant R."/>
            <person name="van Passel M.W."/>
            <person name="Sangwan P."/>
            <person name="Palva A."/>
            <person name="Lucas S."/>
            <person name="Copeland A."/>
            <person name="Lapidus A."/>
            <person name="Glavina Del Rio T."/>
            <person name="Dalin E."/>
            <person name="Tice H."/>
            <person name="Bruce D."/>
            <person name="Goodwin L."/>
            <person name="Pitluck S."/>
            <person name="Chertkov O."/>
            <person name="Larimer F.W."/>
            <person name="Land M.L."/>
            <person name="Hauser L."/>
            <person name="Brettin T.S."/>
            <person name="Detter J.C."/>
            <person name="Han S."/>
            <person name="de Vos W.M."/>
            <person name="Janssen P.H."/>
            <person name="Smidt H."/>
        </authorList>
    </citation>
    <scope>NUCLEOTIDE SEQUENCE [LARGE SCALE GENOMIC DNA]</scope>
    <source>
        <strain evidence="2 3">Ellin514</strain>
    </source>
</reference>
<protein>
    <submittedName>
        <fullName evidence="2">Uncharacterized protein</fullName>
    </submittedName>
</protein>
<dbReference type="Proteomes" id="UP000003688">
    <property type="component" value="Unassembled WGS sequence"/>
</dbReference>
<evidence type="ECO:0000313" key="3">
    <source>
        <dbReference type="Proteomes" id="UP000003688"/>
    </source>
</evidence>